<proteinExistence type="predicted"/>
<evidence type="ECO:0000313" key="2">
    <source>
        <dbReference type="EMBL" id="MFF5921199.1"/>
    </source>
</evidence>
<evidence type="ECO:0000256" key="1">
    <source>
        <dbReference type="SAM" id="MobiDB-lite"/>
    </source>
</evidence>
<evidence type="ECO:0000313" key="3">
    <source>
        <dbReference type="Proteomes" id="UP001602370"/>
    </source>
</evidence>
<gene>
    <name evidence="2" type="ORF">ACFY8C_23065</name>
</gene>
<feature type="region of interest" description="Disordered" evidence="1">
    <location>
        <begin position="1"/>
        <end position="62"/>
    </location>
</feature>
<reference evidence="2 3" key="1">
    <citation type="submission" date="2024-10" db="EMBL/GenBank/DDBJ databases">
        <title>The Natural Products Discovery Center: Release of the First 8490 Sequenced Strains for Exploring Actinobacteria Biosynthetic Diversity.</title>
        <authorList>
            <person name="Kalkreuter E."/>
            <person name="Kautsar S.A."/>
            <person name="Yang D."/>
            <person name="Bader C.D."/>
            <person name="Teijaro C.N."/>
            <person name="Fluegel L."/>
            <person name="Davis C.M."/>
            <person name="Simpson J.R."/>
            <person name="Lauterbach L."/>
            <person name="Steele A.D."/>
            <person name="Gui C."/>
            <person name="Meng S."/>
            <person name="Li G."/>
            <person name="Viehrig K."/>
            <person name="Ye F."/>
            <person name="Su P."/>
            <person name="Kiefer A.F."/>
            <person name="Nichols A."/>
            <person name="Cepeda A.J."/>
            <person name="Yan W."/>
            <person name="Fan B."/>
            <person name="Jiang Y."/>
            <person name="Adhikari A."/>
            <person name="Zheng C.-J."/>
            <person name="Schuster L."/>
            <person name="Cowan T.M."/>
            <person name="Smanski M.J."/>
            <person name="Chevrette M.G."/>
            <person name="De Carvalho L.P.S."/>
            <person name="Shen B."/>
        </authorList>
    </citation>
    <scope>NUCLEOTIDE SEQUENCE [LARGE SCALE GENOMIC DNA]</scope>
    <source>
        <strain evidence="2 3">NPDC012605</strain>
    </source>
</reference>
<sequence>MTTLYTTPSGIGRHRQAEPRLEESVPHPPSAPAPTATPAHPPAPVPIPVPVPAQAQAPTHLPADPPIYKAVLSLWASQGRTLPGHRDQEWARLASGPVWADRTVRVNGTLVRPGDGR</sequence>
<dbReference type="RefSeq" id="WP_388308718.1">
    <property type="nucleotide sequence ID" value="NZ_JBIBDZ010000007.1"/>
</dbReference>
<dbReference type="EMBL" id="JBIBDZ010000007">
    <property type="protein sequence ID" value="MFF5921199.1"/>
    <property type="molecule type" value="Genomic_DNA"/>
</dbReference>
<feature type="compositionally biased region" description="Basic and acidic residues" evidence="1">
    <location>
        <begin position="15"/>
        <end position="25"/>
    </location>
</feature>
<protein>
    <recommendedName>
        <fullName evidence="4">DUF2934 domain-containing protein</fullName>
    </recommendedName>
</protein>
<keyword evidence="3" id="KW-1185">Reference proteome</keyword>
<organism evidence="2 3">
    <name type="scientific">Streptomyces flavochromogenes</name>
    <dbReference type="NCBI Taxonomy" id="68199"/>
    <lineage>
        <taxon>Bacteria</taxon>
        <taxon>Bacillati</taxon>
        <taxon>Actinomycetota</taxon>
        <taxon>Actinomycetes</taxon>
        <taxon>Kitasatosporales</taxon>
        <taxon>Streptomycetaceae</taxon>
        <taxon>Streptomyces</taxon>
    </lineage>
</organism>
<comment type="caution">
    <text evidence="2">The sequence shown here is derived from an EMBL/GenBank/DDBJ whole genome shotgun (WGS) entry which is preliminary data.</text>
</comment>
<accession>A0ABW6XUY7</accession>
<name>A0ABW6XUY7_9ACTN</name>
<dbReference type="Proteomes" id="UP001602370">
    <property type="component" value="Unassembled WGS sequence"/>
</dbReference>
<evidence type="ECO:0008006" key="4">
    <source>
        <dbReference type="Google" id="ProtNLM"/>
    </source>
</evidence>
<feature type="compositionally biased region" description="Pro residues" evidence="1">
    <location>
        <begin position="39"/>
        <end position="51"/>
    </location>
</feature>